<comment type="caution">
    <text evidence="1">The sequence shown here is derived from an EMBL/GenBank/DDBJ whole genome shotgun (WGS) entry which is preliminary data.</text>
</comment>
<protein>
    <submittedName>
        <fullName evidence="1">Uncharacterized protein</fullName>
    </submittedName>
</protein>
<proteinExistence type="predicted"/>
<keyword evidence="2" id="KW-1185">Reference proteome</keyword>
<organism evidence="1 2">
    <name type="scientific">Cichorium intybus</name>
    <name type="common">Chicory</name>
    <dbReference type="NCBI Taxonomy" id="13427"/>
    <lineage>
        <taxon>Eukaryota</taxon>
        <taxon>Viridiplantae</taxon>
        <taxon>Streptophyta</taxon>
        <taxon>Embryophyta</taxon>
        <taxon>Tracheophyta</taxon>
        <taxon>Spermatophyta</taxon>
        <taxon>Magnoliopsida</taxon>
        <taxon>eudicotyledons</taxon>
        <taxon>Gunneridae</taxon>
        <taxon>Pentapetalae</taxon>
        <taxon>asterids</taxon>
        <taxon>campanulids</taxon>
        <taxon>Asterales</taxon>
        <taxon>Asteraceae</taxon>
        <taxon>Cichorioideae</taxon>
        <taxon>Cichorieae</taxon>
        <taxon>Cichoriinae</taxon>
        <taxon>Cichorium</taxon>
    </lineage>
</organism>
<sequence length="71" mass="8768">MDDDISEQSNVRWQSAVWRIDDESVSVNFWFYAQWKLRAYKRAKRLRNSLADLNFFKFINFNFQIKHLFSE</sequence>
<reference evidence="1 2" key="2">
    <citation type="journal article" date="2022" name="Mol. Ecol. Resour.">
        <title>The genomes of chicory, endive, great burdock and yacon provide insights into Asteraceae paleo-polyploidization history and plant inulin production.</title>
        <authorList>
            <person name="Fan W."/>
            <person name="Wang S."/>
            <person name="Wang H."/>
            <person name="Wang A."/>
            <person name="Jiang F."/>
            <person name="Liu H."/>
            <person name="Zhao H."/>
            <person name="Xu D."/>
            <person name="Zhang Y."/>
        </authorList>
    </citation>
    <scope>NUCLEOTIDE SEQUENCE [LARGE SCALE GENOMIC DNA]</scope>
    <source>
        <strain evidence="2">cv. Punajuju</strain>
        <tissue evidence="1">Leaves</tissue>
    </source>
</reference>
<accession>A0ACB9CUK9</accession>
<dbReference type="Proteomes" id="UP001055811">
    <property type="component" value="Linkage Group LG05"/>
</dbReference>
<evidence type="ECO:0000313" key="1">
    <source>
        <dbReference type="EMBL" id="KAI3737992.1"/>
    </source>
</evidence>
<reference evidence="2" key="1">
    <citation type="journal article" date="2022" name="Mol. Ecol. Resour.">
        <title>The genomes of chicory, endive, great burdock and yacon provide insights into Asteraceae palaeo-polyploidization history and plant inulin production.</title>
        <authorList>
            <person name="Fan W."/>
            <person name="Wang S."/>
            <person name="Wang H."/>
            <person name="Wang A."/>
            <person name="Jiang F."/>
            <person name="Liu H."/>
            <person name="Zhao H."/>
            <person name="Xu D."/>
            <person name="Zhang Y."/>
        </authorList>
    </citation>
    <scope>NUCLEOTIDE SEQUENCE [LARGE SCALE GENOMIC DNA]</scope>
    <source>
        <strain evidence="2">cv. Punajuju</strain>
    </source>
</reference>
<evidence type="ECO:0000313" key="2">
    <source>
        <dbReference type="Proteomes" id="UP001055811"/>
    </source>
</evidence>
<dbReference type="EMBL" id="CM042013">
    <property type="protein sequence ID" value="KAI3737992.1"/>
    <property type="molecule type" value="Genomic_DNA"/>
</dbReference>
<name>A0ACB9CUK9_CICIN</name>
<gene>
    <name evidence="1" type="ORF">L2E82_28010</name>
</gene>